<dbReference type="InterPro" id="IPR029021">
    <property type="entry name" value="Prot-tyrosine_phosphatase-like"/>
</dbReference>
<dbReference type="Proteomes" id="UP000887564">
    <property type="component" value="Unplaced"/>
</dbReference>
<accession>A0A914R4H1</accession>
<proteinExistence type="predicted"/>
<dbReference type="WBParaSite" id="PEQ_0000116301-mRNA-1">
    <property type="protein sequence ID" value="PEQ_0000116301-mRNA-1"/>
    <property type="gene ID" value="PEQ_0000116301"/>
</dbReference>
<dbReference type="SUPFAM" id="SSF52799">
    <property type="entry name" value="(Phosphotyrosine protein) phosphatases II"/>
    <property type="match status" value="1"/>
</dbReference>
<reference evidence="2" key="1">
    <citation type="submission" date="2022-11" db="UniProtKB">
        <authorList>
            <consortium name="WormBaseParasite"/>
        </authorList>
    </citation>
    <scope>IDENTIFICATION</scope>
</reference>
<evidence type="ECO:0000313" key="2">
    <source>
        <dbReference type="WBParaSite" id="PEQ_0000116301-mRNA-1"/>
    </source>
</evidence>
<dbReference type="AlphaFoldDB" id="A0A914R4H1"/>
<evidence type="ECO:0000313" key="1">
    <source>
        <dbReference type="Proteomes" id="UP000887564"/>
    </source>
</evidence>
<protein>
    <submittedName>
        <fullName evidence="2">Uncharacterized protein</fullName>
    </submittedName>
</protein>
<organism evidence="1 2">
    <name type="scientific">Parascaris equorum</name>
    <name type="common">Equine roundworm</name>
    <dbReference type="NCBI Taxonomy" id="6256"/>
    <lineage>
        <taxon>Eukaryota</taxon>
        <taxon>Metazoa</taxon>
        <taxon>Ecdysozoa</taxon>
        <taxon>Nematoda</taxon>
        <taxon>Chromadorea</taxon>
        <taxon>Rhabditida</taxon>
        <taxon>Spirurina</taxon>
        <taxon>Ascaridomorpha</taxon>
        <taxon>Ascaridoidea</taxon>
        <taxon>Ascarididae</taxon>
        <taxon>Parascaris</taxon>
    </lineage>
</organism>
<name>A0A914R4H1_PAREQ</name>
<dbReference type="Gene3D" id="3.90.190.10">
    <property type="entry name" value="Protein tyrosine phosphatase superfamily"/>
    <property type="match status" value="1"/>
</dbReference>
<keyword evidence="1" id="KW-1185">Reference proteome</keyword>
<sequence>MVSSKLCDISEIRPHLYLSGFRCITEKVQHYHGKASSVSKNTQSKLTELGITNAVDVTNIPNNPRYSGIEYLNARVDDDIISNIGRYFEKVAEFVEQARKKVLINDFQVCITVVSNSKNSWE</sequence>